<dbReference type="OrthoDB" id="1100567at2"/>
<dbReference type="Pfam" id="PF04773">
    <property type="entry name" value="FecR"/>
    <property type="match status" value="1"/>
</dbReference>
<name>H0F772_9BURK</name>
<dbReference type="Proteomes" id="UP000003113">
    <property type="component" value="Unassembled WGS sequence"/>
</dbReference>
<dbReference type="STRING" id="477184.KYC_13092"/>
<gene>
    <name evidence="4" type="ORF">KYC_13092</name>
</gene>
<dbReference type="PATRIC" id="fig|477184.5.peg.2589"/>
<reference evidence="4 5" key="1">
    <citation type="journal article" date="2012" name="J. Bacteriol.">
        <title>Genome sequence of the highly efficient arsenite-oxidizing bacterium Achromobacter arsenitoxydans SY8.</title>
        <authorList>
            <person name="Li X."/>
            <person name="Hu Y."/>
            <person name="Gong J."/>
            <person name="Lin Y."/>
            <person name="Johnstone L."/>
            <person name="Rensing C."/>
            <person name="Wang G."/>
        </authorList>
    </citation>
    <scope>NUCLEOTIDE SEQUENCE [LARGE SCALE GENOMIC DNA]</scope>
    <source>
        <strain evidence="4 5">SY8</strain>
    </source>
</reference>
<comment type="caution">
    <text evidence="4">The sequence shown here is derived from an EMBL/GenBank/DDBJ whole genome shotgun (WGS) entry which is preliminary data.</text>
</comment>
<sequence length="321" mass="34364">MSREQAGTDAGDRAIGFWLTLTSGEATDADHRACAAWRAADPAHERAWTRLQQGLTQSVGRLETVMKNEHHALRRTLVRPARRRVMLNAAGLVGVAAAGGWMANRVSPLGNLTADLGTATGERRQYTLPDGSLLTLDARSRVDLAFTADARGVRLLEGALVVQPRAGLQALFAVHTPHGRVCSAGAGCMVRLEPQASLAVALQSSIDILPRDAGGVTLAAGEGASFGEGWADRPSRDMEDAASWREGWLKARDQPLGEIAAALGRYRTGLLRVSPEAARLAVSGLYPLDDTDRALSALEHTLPISVSRYTRWLTLIDVRPA</sequence>
<dbReference type="GO" id="GO:0016989">
    <property type="term" value="F:sigma factor antagonist activity"/>
    <property type="evidence" value="ECO:0007669"/>
    <property type="project" value="TreeGrafter"/>
</dbReference>
<keyword evidence="1" id="KW-0812">Transmembrane</keyword>
<protein>
    <submittedName>
        <fullName evidence="4">FecR family protein</fullName>
    </submittedName>
</protein>
<organism evidence="4 5">
    <name type="scientific">Achromobacter arsenitoxydans SY8</name>
    <dbReference type="NCBI Taxonomy" id="477184"/>
    <lineage>
        <taxon>Bacteria</taxon>
        <taxon>Pseudomonadati</taxon>
        <taxon>Pseudomonadota</taxon>
        <taxon>Betaproteobacteria</taxon>
        <taxon>Burkholderiales</taxon>
        <taxon>Alcaligenaceae</taxon>
        <taxon>Achromobacter</taxon>
    </lineage>
</organism>
<dbReference type="Gene3D" id="2.60.120.1440">
    <property type="match status" value="1"/>
</dbReference>
<dbReference type="EMBL" id="AGUF01000047">
    <property type="protein sequence ID" value="EHK65789.1"/>
    <property type="molecule type" value="Genomic_DNA"/>
</dbReference>
<dbReference type="PANTHER" id="PTHR30273">
    <property type="entry name" value="PERIPLASMIC SIGNAL SENSOR AND SIGMA FACTOR ACTIVATOR FECR-RELATED"/>
    <property type="match status" value="1"/>
</dbReference>
<dbReference type="AlphaFoldDB" id="H0F772"/>
<keyword evidence="5" id="KW-1185">Reference proteome</keyword>
<feature type="domain" description="FecR N-terminal" evidence="3">
    <location>
        <begin position="13"/>
        <end position="53"/>
    </location>
</feature>
<accession>H0F772</accession>
<proteinExistence type="predicted"/>
<dbReference type="InterPro" id="IPR006860">
    <property type="entry name" value="FecR"/>
</dbReference>
<evidence type="ECO:0000313" key="4">
    <source>
        <dbReference type="EMBL" id="EHK65789.1"/>
    </source>
</evidence>
<evidence type="ECO:0000259" key="3">
    <source>
        <dbReference type="Pfam" id="PF16220"/>
    </source>
</evidence>
<dbReference type="InterPro" id="IPR012373">
    <property type="entry name" value="Ferrdict_sens_TM"/>
</dbReference>
<evidence type="ECO:0000256" key="1">
    <source>
        <dbReference type="SAM" id="Phobius"/>
    </source>
</evidence>
<dbReference type="PIRSF" id="PIRSF018266">
    <property type="entry name" value="FecR"/>
    <property type="match status" value="1"/>
</dbReference>
<keyword evidence="1" id="KW-1133">Transmembrane helix</keyword>
<evidence type="ECO:0000259" key="2">
    <source>
        <dbReference type="Pfam" id="PF04773"/>
    </source>
</evidence>
<dbReference type="eggNOG" id="COG3712">
    <property type="taxonomic scope" value="Bacteria"/>
</dbReference>
<feature type="transmembrane region" description="Helical" evidence="1">
    <location>
        <begin position="85"/>
        <end position="103"/>
    </location>
</feature>
<keyword evidence="1" id="KW-0472">Membrane</keyword>
<dbReference type="PANTHER" id="PTHR30273:SF2">
    <property type="entry name" value="PROTEIN FECR"/>
    <property type="match status" value="1"/>
</dbReference>
<feature type="domain" description="FecR protein" evidence="2">
    <location>
        <begin position="116"/>
        <end position="203"/>
    </location>
</feature>
<evidence type="ECO:0000313" key="5">
    <source>
        <dbReference type="Proteomes" id="UP000003113"/>
    </source>
</evidence>
<dbReference type="Pfam" id="PF16220">
    <property type="entry name" value="DUF4880"/>
    <property type="match status" value="1"/>
</dbReference>
<dbReference type="InterPro" id="IPR032623">
    <property type="entry name" value="FecR_N"/>
</dbReference>
<dbReference type="RefSeq" id="WP_008162817.1">
    <property type="nucleotide sequence ID" value="NZ_AGUF01000047.1"/>
</dbReference>